<dbReference type="InterPro" id="IPR024367">
    <property type="entry name" value="FTO_cat_dom"/>
</dbReference>
<dbReference type="GO" id="GO:0016607">
    <property type="term" value="C:nuclear speck"/>
    <property type="evidence" value="ECO:0007669"/>
    <property type="project" value="UniProtKB-SubCell"/>
</dbReference>
<dbReference type="Pfam" id="PF12934">
    <property type="entry name" value="FTO_CTD"/>
    <property type="match status" value="1"/>
</dbReference>
<evidence type="ECO:0000256" key="24">
    <source>
        <dbReference type="SAM" id="MobiDB-lite"/>
    </source>
</evidence>
<dbReference type="Gene3D" id="2.60.120.590">
    <property type="entry name" value="Alpha-ketoglutarate-dependent dioxygenase AlkB-like"/>
    <property type="match status" value="1"/>
</dbReference>
<comment type="catalytic activity">
    <reaction evidence="23">
        <text>a 5'-end (N(7)-methyl 5'-triphosphoguanosine)-(N(6),2'-O-dimethyladenosine) in mRNA + 2-oxoglutarate + O2 = a 5'-end (N(7)-methyl 5'-triphosphoguanosine)-(2'-O-methyladenosine) in mRNA + formaldehyde + succinate + CO2</text>
        <dbReference type="Rhea" id="RHEA:57896"/>
        <dbReference type="Rhea" id="RHEA-COMP:11518"/>
        <dbReference type="Rhea" id="RHEA-COMP:11519"/>
        <dbReference type="ChEBI" id="CHEBI:15379"/>
        <dbReference type="ChEBI" id="CHEBI:16526"/>
        <dbReference type="ChEBI" id="CHEBI:16810"/>
        <dbReference type="ChEBI" id="CHEBI:16842"/>
        <dbReference type="ChEBI" id="CHEBI:30031"/>
        <dbReference type="ChEBI" id="CHEBI:85958"/>
        <dbReference type="ChEBI" id="CHEBI:85959"/>
    </reaction>
</comment>
<keyword evidence="9" id="KW-0223">Dioxygenase</keyword>
<comment type="catalytic activity">
    <reaction evidence="21">
        <text>a 5'-end (N(7)-methyl 5'-triphosphoguanosine)-(N(6),2'-O-dimethyladenosine) in U6 snRNA + 2-oxoglutarate + O2 = a 5'-end (N(7)-methyl 5'-triphosphoguanosine)-(2'-O-methyladenosine) in U6 snRNA + formaldehyde + succinate + CO2</text>
        <dbReference type="Rhea" id="RHEA:57904"/>
        <dbReference type="Rhea" id="RHEA-COMP:15030"/>
        <dbReference type="Rhea" id="RHEA-COMP:15031"/>
        <dbReference type="ChEBI" id="CHEBI:15379"/>
        <dbReference type="ChEBI" id="CHEBI:16526"/>
        <dbReference type="ChEBI" id="CHEBI:16810"/>
        <dbReference type="ChEBI" id="CHEBI:16842"/>
        <dbReference type="ChEBI" id="CHEBI:30031"/>
        <dbReference type="ChEBI" id="CHEBI:85958"/>
        <dbReference type="ChEBI" id="CHEBI:85959"/>
    </reaction>
</comment>
<dbReference type="GO" id="GO:0008198">
    <property type="term" value="F:ferrous iron binding"/>
    <property type="evidence" value="ECO:0007669"/>
    <property type="project" value="TreeGrafter"/>
</dbReference>
<evidence type="ECO:0000256" key="13">
    <source>
        <dbReference type="ARBA" id="ARBA00030404"/>
    </source>
</evidence>
<evidence type="ECO:0000256" key="22">
    <source>
        <dbReference type="ARBA" id="ARBA00049056"/>
    </source>
</evidence>
<dbReference type="EnsemblMetazoa" id="XM_038222676.1">
    <property type="protein sequence ID" value="XP_038078604.1"/>
    <property type="gene ID" value="LOC119745954"/>
</dbReference>
<organism evidence="26 27">
    <name type="scientific">Patiria miniata</name>
    <name type="common">Bat star</name>
    <name type="synonym">Asterina miniata</name>
    <dbReference type="NCBI Taxonomy" id="46514"/>
    <lineage>
        <taxon>Eukaryota</taxon>
        <taxon>Metazoa</taxon>
        <taxon>Echinodermata</taxon>
        <taxon>Eleutherozoa</taxon>
        <taxon>Asterozoa</taxon>
        <taxon>Asteroidea</taxon>
        <taxon>Valvatacea</taxon>
        <taxon>Valvatida</taxon>
        <taxon>Asterinidae</taxon>
        <taxon>Patiria</taxon>
    </lineage>
</organism>
<evidence type="ECO:0000256" key="5">
    <source>
        <dbReference type="ARBA" id="ARBA00012931"/>
    </source>
</evidence>
<dbReference type="PANTHER" id="PTHR31291:SF2">
    <property type="entry name" value="ALPHA-KETOGLUTARATE-DEPENDENT DIOXYGENASE FTO"/>
    <property type="match status" value="1"/>
</dbReference>
<keyword evidence="8" id="KW-0479">Metal-binding</keyword>
<dbReference type="OrthoDB" id="46257at2759"/>
<dbReference type="Proteomes" id="UP000887568">
    <property type="component" value="Unplaced"/>
</dbReference>
<dbReference type="Pfam" id="PF12933">
    <property type="entry name" value="FTO_NTD"/>
    <property type="match status" value="1"/>
</dbReference>
<reference evidence="26" key="1">
    <citation type="submission" date="2022-11" db="UniProtKB">
        <authorList>
            <consortium name="EnsemblMetazoa"/>
        </authorList>
    </citation>
    <scope>IDENTIFICATION</scope>
</reference>
<dbReference type="InterPro" id="IPR038413">
    <property type="entry name" value="FTO_C_sf"/>
</dbReference>
<comment type="catalytic activity">
    <reaction evidence="19">
        <text>an N(1)-methyladenosine in tRNA + 2-oxoglutarate + O2 = an adenosine in tRNA + formaldehyde + succinate + CO2</text>
        <dbReference type="Rhea" id="RHEA:54576"/>
        <dbReference type="Rhea" id="RHEA-COMP:10242"/>
        <dbReference type="Rhea" id="RHEA-COMP:12312"/>
        <dbReference type="ChEBI" id="CHEBI:15379"/>
        <dbReference type="ChEBI" id="CHEBI:16526"/>
        <dbReference type="ChEBI" id="CHEBI:16810"/>
        <dbReference type="ChEBI" id="CHEBI:16842"/>
        <dbReference type="ChEBI" id="CHEBI:30031"/>
        <dbReference type="ChEBI" id="CHEBI:74411"/>
        <dbReference type="ChEBI" id="CHEBI:74491"/>
    </reaction>
</comment>
<evidence type="ECO:0000313" key="27">
    <source>
        <dbReference type="Proteomes" id="UP000887568"/>
    </source>
</evidence>
<evidence type="ECO:0000256" key="16">
    <source>
        <dbReference type="ARBA" id="ARBA00032169"/>
    </source>
</evidence>
<evidence type="ECO:0000256" key="10">
    <source>
        <dbReference type="ARBA" id="ARBA00023002"/>
    </source>
</evidence>
<dbReference type="AlphaFoldDB" id="A0A914BR16"/>
<comment type="catalytic activity">
    <reaction evidence="20">
        <text>an N(6)-methyladenosine in mRNA + 2-oxoglutarate + O2 = an adenosine in mRNA + formaldehyde + succinate + CO2</text>
        <dbReference type="Rhea" id="RHEA:49520"/>
        <dbReference type="Rhea" id="RHEA-COMP:12414"/>
        <dbReference type="Rhea" id="RHEA-COMP:12417"/>
        <dbReference type="ChEBI" id="CHEBI:15379"/>
        <dbReference type="ChEBI" id="CHEBI:16526"/>
        <dbReference type="ChEBI" id="CHEBI:16810"/>
        <dbReference type="ChEBI" id="CHEBI:16842"/>
        <dbReference type="ChEBI" id="CHEBI:30031"/>
        <dbReference type="ChEBI" id="CHEBI:74411"/>
        <dbReference type="ChEBI" id="CHEBI:74449"/>
        <dbReference type="EC" id="1.14.11.53"/>
    </reaction>
</comment>
<dbReference type="InterPro" id="IPR032868">
    <property type="entry name" value="FTO"/>
</dbReference>
<dbReference type="InterPro" id="IPR024366">
    <property type="entry name" value="FTO_C"/>
</dbReference>
<comment type="cofactor">
    <cofactor evidence="1">
        <name>Fe(2+)</name>
        <dbReference type="ChEBI" id="CHEBI:29033"/>
    </cofactor>
</comment>
<name>A0A914BR16_PATMI</name>
<evidence type="ECO:0000256" key="4">
    <source>
        <dbReference type="ARBA" id="ARBA00006264"/>
    </source>
</evidence>
<evidence type="ECO:0000256" key="3">
    <source>
        <dbReference type="ARBA" id="ARBA00004496"/>
    </source>
</evidence>
<evidence type="ECO:0000256" key="8">
    <source>
        <dbReference type="ARBA" id="ARBA00022723"/>
    </source>
</evidence>
<dbReference type="SMART" id="SM01223">
    <property type="entry name" value="FTO_NTD"/>
    <property type="match status" value="1"/>
</dbReference>
<comment type="subcellular location">
    <subcellularLocation>
        <location evidence="3">Cytoplasm</location>
    </subcellularLocation>
    <subcellularLocation>
        <location evidence="2">Nucleus speckle</location>
    </subcellularLocation>
</comment>
<evidence type="ECO:0000256" key="18">
    <source>
        <dbReference type="ARBA" id="ARBA00046452"/>
    </source>
</evidence>
<dbReference type="PANTHER" id="PTHR31291">
    <property type="entry name" value="ALPHA-KETOGLUTARATE-DEPENDENT DIOXYGENASE FTO"/>
    <property type="match status" value="1"/>
</dbReference>
<keyword evidence="7" id="KW-0963">Cytoplasm</keyword>
<evidence type="ECO:0000256" key="19">
    <source>
        <dbReference type="ARBA" id="ARBA00047457"/>
    </source>
</evidence>
<comment type="subunit">
    <text evidence="18">Monomer. May also exist as homodimer.</text>
</comment>
<accession>A0A914BR16</accession>
<evidence type="ECO:0000313" key="26">
    <source>
        <dbReference type="EnsemblMetazoa" id="XP_038078604.1"/>
    </source>
</evidence>
<evidence type="ECO:0000256" key="2">
    <source>
        <dbReference type="ARBA" id="ARBA00004324"/>
    </source>
</evidence>
<keyword evidence="10" id="KW-0560">Oxidoreductase</keyword>
<comment type="catalytic activity">
    <reaction evidence="22">
        <text>N(6)-methyladenosine in U6 snRNA + 2-oxoglutarate + O2 = adenosine in U6 snRNA + formaldehyde + succinate + CO2</text>
        <dbReference type="Rhea" id="RHEA:57900"/>
        <dbReference type="Rhea" id="RHEA-COMP:13573"/>
        <dbReference type="Rhea" id="RHEA-COMP:13574"/>
        <dbReference type="ChEBI" id="CHEBI:15379"/>
        <dbReference type="ChEBI" id="CHEBI:16526"/>
        <dbReference type="ChEBI" id="CHEBI:16810"/>
        <dbReference type="ChEBI" id="CHEBI:16842"/>
        <dbReference type="ChEBI" id="CHEBI:30031"/>
        <dbReference type="ChEBI" id="CHEBI:74411"/>
        <dbReference type="ChEBI" id="CHEBI:74449"/>
    </reaction>
</comment>
<evidence type="ECO:0000256" key="11">
    <source>
        <dbReference type="ARBA" id="ARBA00023004"/>
    </source>
</evidence>
<evidence type="ECO:0000259" key="25">
    <source>
        <dbReference type="SMART" id="SM01223"/>
    </source>
</evidence>
<dbReference type="Gene3D" id="1.20.58.1470">
    <property type="entry name" value="FTO C-terminal domain"/>
    <property type="match status" value="1"/>
</dbReference>
<dbReference type="GeneID" id="119745954"/>
<evidence type="ECO:0000256" key="21">
    <source>
        <dbReference type="ARBA" id="ARBA00048582"/>
    </source>
</evidence>
<dbReference type="GO" id="GO:0042245">
    <property type="term" value="P:RNA repair"/>
    <property type="evidence" value="ECO:0007669"/>
    <property type="project" value="InterPro"/>
</dbReference>
<dbReference type="OMA" id="NYSCEGS"/>
<evidence type="ECO:0000256" key="14">
    <source>
        <dbReference type="ARBA" id="ARBA00030546"/>
    </source>
</evidence>
<dbReference type="GO" id="GO:1990931">
    <property type="term" value="F:mRNA N6-methyladenosine dioxygenase activity"/>
    <property type="evidence" value="ECO:0007669"/>
    <property type="project" value="UniProtKB-EC"/>
</dbReference>
<dbReference type="GO" id="GO:0006307">
    <property type="term" value="P:DNA alkylation repair"/>
    <property type="evidence" value="ECO:0007669"/>
    <property type="project" value="InterPro"/>
</dbReference>
<sequence>MSKMSKKRQNEDQGKELKRKKLLSEVARGKLQFLMPDHPDFKSLMREKYFNFAHEPCSCIPTSLQEELPWALNILHHHGYFYRDWVKVKGQTVQTPVSRTLIGEPETTYKYLGLRLFAIPWCFGDHQVESEVELACGIIGKLNDHFKAVSRKLLLERAAEKTEPESCISQGAAQSPLHHSPNEETKSCSEQKPTTCSPSIEEGTDFNVVLINYMDPKDPDLRLKAEPYYGMGPLAVSWHMDSNLVQGSTVAVYNHTCSSDGDSSSDSSDWMVGLKVSWDIETPGVVVPLQTGESYFMLGDLNDTHQHCVVAGGQARFSTTHRVADCCQGTLPYIQRRCKEALSNLGETENGEYKLTSLAADHLELTETIHNEVEFEWLRQFWMQGSRHAVERKSWVPAMEHLEADWHKMEHMTKLAVEEANVLDDEEGSAIAEVLLPHLEERQKLRQDCLDKFSPKILETMHADFLPIHRPKWEDDDLSRPLPFDLSNIISNMRLVTKHGKKSCISDSESSDSDYHS</sequence>
<feature type="region of interest" description="Disordered" evidence="24">
    <location>
        <begin position="165"/>
        <end position="197"/>
    </location>
</feature>
<feature type="domain" description="Alpha-ketoglutarate-dependent dioxygenase FTO catalytic" evidence="25">
    <location>
        <begin position="38"/>
        <end position="326"/>
    </location>
</feature>
<evidence type="ECO:0000256" key="7">
    <source>
        <dbReference type="ARBA" id="ARBA00022490"/>
    </source>
</evidence>
<protein>
    <recommendedName>
        <fullName evidence="6">Alpha-ketoglutarate-dependent dioxygenase FTO</fullName>
        <ecNumber evidence="5">1.14.11.53</ecNumber>
    </recommendedName>
    <alternativeName>
        <fullName evidence="13">U6 small nuclear RNA (2'-O-methyladenosine-N(6)-)-demethylase FTO</fullName>
    </alternativeName>
    <alternativeName>
        <fullName evidence="14">U6 small nuclear RNA N(6)-methyladenosine-demethylase FTO</fullName>
    </alternativeName>
    <alternativeName>
        <fullName evidence="16">mRNA (2'-O-methyladenosine-N(6)-)-demethylase FTO</fullName>
    </alternativeName>
    <alternativeName>
        <fullName evidence="17">mRNA N(6)-methyladenosine demethylase FTO</fullName>
    </alternativeName>
    <alternativeName>
        <fullName evidence="15">tRNA N1-methyl adenine demethylase FTO</fullName>
    </alternativeName>
</protein>
<proteinExistence type="inferred from homology"/>
<comment type="similarity">
    <text evidence="4">Belongs to the fto family.</text>
</comment>
<feature type="compositionally biased region" description="Basic and acidic residues" evidence="24">
    <location>
        <begin position="180"/>
        <end position="189"/>
    </location>
</feature>
<evidence type="ECO:0000256" key="6">
    <source>
        <dbReference type="ARBA" id="ARBA00013477"/>
    </source>
</evidence>
<evidence type="ECO:0000256" key="20">
    <source>
        <dbReference type="ARBA" id="ARBA00048158"/>
    </source>
</evidence>
<dbReference type="InterPro" id="IPR037151">
    <property type="entry name" value="AlkB-like_sf"/>
</dbReference>
<evidence type="ECO:0000256" key="17">
    <source>
        <dbReference type="ARBA" id="ARBA00032950"/>
    </source>
</evidence>
<dbReference type="GO" id="GO:0035516">
    <property type="term" value="F:broad specificity oxidative DNA demethylase activity"/>
    <property type="evidence" value="ECO:0007669"/>
    <property type="project" value="InterPro"/>
</dbReference>
<keyword evidence="11" id="KW-0408">Iron</keyword>
<dbReference type="GO" id="GO:0005737">
    <property type="term" value="C:cytoplasm"/>
    <property type="evidence" value="ECO:0007669"/>
    <property type="project" value="UniProtKB-SubCell"/>
</dbReference>
<evidence type="ECO:0000256" key="23">
    <source>
        <dbReference type="ARBA" id="ARBA00049565"/>
    </source>
</evidence>
<evidence type="ECO:0000256" key="12">
    <source>
        <dbReference type="ARBA" id="ARBA00023242"/>
    </source>
</evidence>
<dbReference type="GO" id="GO:0040014">
    <property type="term" value="P:regulation of multicellular organism growth"/>
    <property type="evidence" value="ECO:0007669"/>
    <property type="project" value="InterPro"/>
</dbReference>
<dbReference type="EC" id="1.14.11.53" evidence="5"/>
<dbReference type="RefSeq" id="XP_038078604.1">
    <property type="nucleotide sequence ID" value="XM_038222676.1"/>
</dbReference>
<evidence type="ECO:0000256" key="15">
    <source>
        <dbReference type="ARBA" id="ARBA00030557"/>
    </source>
</evidence>
<evidence type="ECO:0000256" key="1">
    <source>
        <dbReference type="ARBA" id="ARBA00001954"/>
    </source>
</evidence>
<keyword evidence="12" id="KW-0539">Nucleus</keyword>
<keyword evidence="27" id="KW-1185">Reference proteome</keyword>
<evidence type="ECO:0000256" key="9">
    <source>
        <dbReference type="ARBA" id="ARBA00022964"/>
    </source>
</evidence>